<keyword evidence="3" id="KW-0472">Membrane</keyword>
<accession>A0A919ERW1</accession>
<keyword evidence="5" id="KW-1185">Reference proteome</keyword>
<feature type="transmembrane region" description="Helical" evidence="3">
    <location>
        <begin position="187"/>
        <end position="207"/>
    </location>
</feature>
<feature type="transmembrane region" description="Helical" evidence="3">
    <location>
        <begin position="131"/>
        <end position="148"/>
    </location>
</feature>
<feature type="transmembrane region" description="Helical" evidence="3">
    <location>
        <begin position="105"/>
        <end position="125"/>
    </location>
</feature>
<keyword evidence="3" id="KW-1133">Transmembrane helix</keyword>
<reference evidence="4" key="1">
    <citation type="journal article" date="2014" name="Int. J. Syst. Evol. Microbiol.">
        <title>Complete genome sequence of Corynebacterium casei LMG S-19264T (=DSM 44701T), isolated from a smear-ripened cheese.</title>
        <authorList>
            <consortium name="US DOE Joint Genome Institute (JGI-PGF)"/>
            <person name="Walter F."/>
            <person name="Albersmeier A."/>
            <person name="Kalinowski J."/>
            <person name="Ruckert C."/>
        </authorList>
    </citation>
    <scope>NUCLEOTIDE SEQUENCE</scope>
    <source>
        <strain evidence="4">JCM 4122</strain>
    </source>
</reference>
<comment type="caution">
    <text evidence="4">The sequence shown here is derived from an EMBL/GenBank/DDBJ whole genome shotgun (WGS) entry which is preliminary data.</text>
</comment>
<sequence>MSGTSFTEQSANADKIRTETAVRVADAEANRRRREILDAPKLAAAQAEADRIAREAAAAAEEAERARAAKAEADRAAQEEKDTAARKEAARLRESDKRDKRAAKAVNVGVVAALVVALPLQLRAFWTPERWWEVAIPIFLEGLAWVFIRQAEAAISGRRMVWHYLLGVGLCASFAAGVNVYDGFAHAEIGAAFGIVGGFASIAGPALKVIHEFGARAAGAKATRIERKIAEAAARQAEAELARRRAELDAEAVEKTRQADEKRTVEAERRAAHEAKAAADKAAADEALAAQDEQRRTFYPEAWTQYERILAAHPLGAISRDRAWDEARRAADHPDVYARYQILTLNGPANVKAADLWAEAWKSVKGLPLGQTIETLAVELAAREYVEQVVAEHLDTAGHLAVEELIADIFGRGGEGGGSPAKNAPKKPSGGPAKGPGALGRIGKEGDSAPRYKEATEPLAEADLDAARKLHAAAPEQFSTPAVAKLLGRSKVYAQRIRDAVQSEQS</sequence>
<feature type="region of interest" description="Disordered" evidence="2">
    <location>
        <begin position="63"/>
        <end position="96"/>
    </location>
</feature>
<keyword evidence="1" id="KW-0175">Coiled coil</keyword>
<feature type="region of interest" description="Disordered" evidence="2">
    <location>
        <begin position="1"/>
        <end position="30"/>
    </location>
</feature>
<proteinExistence type="predicted"/>
<gene>
    <name evidence="4" type="ORF">GCM10017667_55790</name>
</gene>
<evidence type="ECO:0000256" key="2">
    <source>
        <dbReference type="SAM" id="MobiDB-lite"/>
    </source>
</evidence>
<evidence type="ECO:0000313" key="4">
    <source>
        <dbReference type="EMBL" id="GHG15136.1"/>
    </source>
</evidence>
<dbReference type="AlphaFoldDB" id="A0A919ERW1"/>
<feature type="transmembrane region" description="Helical" evidence="3">
    <location>
        <begin position="160"/>
        <end position="181"/>
    </location>
</feature>
<protein>
    <recommendedName>
        <fullName evidence="6">SpdB2 protein</fullName>
    </recommendedName>
</protein>
<evidence type="ECO:0008006" key="6">
    <source>
        <dbReference type="Google" id="ProtNLM"/>
    </source>
</evidence>
<feature type="region of interest" description="Disordered" evidence="2">
    <location>
        <begin position="413"/>
        <end position="459"/>
    </location>
</feature>
<feature type="compositionally biased region" description="Basic and acidic residues" evidence="2">
    <location>
        <begin position="14"/>
        <end position="30"/>
    </location>
</feature>
<feature type="compositionally biased region" description="Polar residues" evidence="2">
    <location>
        <begin position="1"/>
        <end position="12"/>
    </location>
</feature>
<organism evidence="4 5">
    <name type="scientific">Streptomyces filamentosus</name>
    <name type="common">Streptomyces roseosporus</name>
    <dbReference type="NCBI Taxonomy" id="67294"/>
    <lineage>
        <taxon>Bacteria</taxon>
        <taxon>Bacillati</taxon>
        <taxon>Actinomycetota</taxon>
        <taxon>Actinomycetes</taxon>
        <taxon>Kitasatosporales</taxon>
        <taxon>Streptomycetaceae</taxon>
        <taxon>Streptomyces</taxon>
    </lineage>
</organism>
<feature type="coiled-coil region" evidence="1">
    <location>
        <begin position="220"/>
        <end position="263"/>
    </location>
</feature>
<feature type="compositionally biased region" description="Basic and acidic residues" evidence="2">
    <location>
        <begin position="442"/>
        <end position="456"/>
    </location>
</feature>
<reference evidence="4" key="2">
    <citation type="submission" date="2020-09" db="EMBL/GenBank/DDBJ databases">
        <authorList>
            <person name="Sun Q."/>
            <person name="Ohkuma M."/>
        </authorList>
    </citation>
    <scope>NUCLEOTIDE SEQUENCE</scope>
    <source>
        <strain evidence="4">JCM 4122</strain>
    </source>
</reference>
<evidence type="ECO:0000256" key="1">
    <source>
        <dbReference type="SAM" id="Coils"/>
    </source>
</evidence>
<feature type="compositionally biased region" description="Low complexity" evidence="2">
    <location>
        <begin position="420"/>
        <end position="431"/>
    </location>
</feature>
<dbReference type="RefSeq" id="WP_190043567.1">
    <property type="nucleotide sequence ID" value="NZ_BNBE01000003.1"/>
</dbReference>
<dbReference type="EMBL" id="BNBE01000003">
    <property type="protein sequence ID" value="GHG15136.1"/>
    <property type="molecule type" value="Genomic_DNA"/>
</dbReference>
<evidence type="ECO:0000313" key="5">
    <source>
        <dbReference type="Proteomes" id="UP000632849"/>
    </source>
</evidence>
<name>A0A919ERW1_STRFL</name>
<evidence type="ECO:0000256" key="3">
    <source>
        <dbReference type="SAM" id="Phobius"/>
    </source>
</evidence>
<dbReference type="Proteomes" id="UP000632849">
    <property type="component" value="Unassembled WGS sequence"/>
</dbReference>
<keyword evidence="3" id="KW-0812">Transmembrane</keyword>